<organism evidence="2 3">
    <name type="scientific">Oenococcus kitaharae DSM 17330</name>
    <dbReference type="NCBI Taxonomy" id="1045004"/>
    <lineage>
        <taxon>Bacteria</taxon>
        <taxon>Bacillati</taxon>
        <taxon>Bacillota</taxon>
        <taxon>Bacilli</taxon>
        <taxon>Lactobacillales</taxon>
        <taxon>Lactobacillaceae</taxon>
        <taxon>Oenococcus</taxon>
    </lineage>
</organism>
<proteinExistence type="predicted"/>
<evidence type="ECO:0000313" key="2">
    <source>
        <dbReference type="EMBL" id="EHN58427.1"/>
    </source>
</evidence>
<gene>
    <name evidence="2" type="ORF">OKIT_0303</name>
</gene>
<keyword evidence="1" id="KW-1133">Transmembrane helix</keyword>
<evidence type="ECO:0000256" key="1">
    <source>
        <dbReference type="SAM" id="Phobius"/>
    </source>
</evidence>
<accession>G9WIX8</accession>
<protein>
    <submittedName>
        <fullName evidence="2">Uncharacterized protein</fullName>
    </submittedName>
</protein>
<dbReference type="Proteomes" id="UP000004959">
    <property type="component" value="Chromosome"/>
</dbReference>
<dbReference type="PATRIC" id="fig|1045004.4.peg.304"/>
<sequence>MKKSFLFKVLPIVILLAAVLLLQFYRVPNAQVIDVALVIICIAVSVIGEHFSKKE</sequence>
<dbReference type="AlphaFoldDB" id="G9WIX8"/>
<keyword evidence="1" id="KW-0472">Membrane</keyword>
<dbReference type="RefSeq" id="WP_007744691.1">
    <property type="nucleotide sequence ID" value="NZ_CM001398.1"/>
</dbReference>
<dbReference type="HOGENOM" id="CLU_3027847_0_0_9"/>
<dbReference type="EMBL" id="AFVZ01000001">
    <property type="protein sequence ID" value="EHN58427.1"/>
    <property type="molecule type" value="Genomic_DNA"/>
</dbReference>
<reference evidence="2 3" key="1">
    <citation type="journal article" date="2012" name="PLoS ONE">
        <title>Functional divergence in the genus oenococcus as predicted by genome sequencing of the newly-described species, Oenococcus kitaharae.</title>
        <authorList>
            <person name="Borneman A.R."/>
            <person name="McCarthy J.M."/>
            <person name="Chambers P.J."/>
            <person name="Bartowsky E.J."/>
        </authorList>
    </citation>
    <scope>NUCLEOTIDE SEQUENCE [LARGE SCALE GENOMIC DNA]</scope>
    <source>
        <strain evidence="3">DSM17330</strain>
    </source>
</reference>
<evidence type="ECO:0000313" key="3">
    <source>
        <dbReference type="Proteomes" id="UP000004959"/>
    </source>
</evidence>
<comment type="caution">
    <text evidence="2">The sequence shown here is derived from an EMBL/GenBank/DDBJ whole genome shotgun (WGS) entry which is preliminary data.</text>
</comment>
<feature type="transmembrane region" description="Helical" evidence="1">
    <location>
        <begin position="5"/>
        <end position="25"/>
    </location>
</feature>
<keyword evidence="3" id="KW-1185">Reference proteome</keyword>
<feature type="transmembrane region" description="Helical" evidence="1">
    <location>
        <begin position="31"/>
        <end position="51"/>
    </location>
</feature>
<name>G9WIX8_9LACO</name>
<keyword evidence="1" id="KW-0812">Transmembrane</keyword>